<proteinExistence type="predicted"/>
<dbReference type="InterPro" id="IPR008554">
    <property type="entry name" value="Glutaredoxin-like"/>
</dbReference>
<name>A0A0B6RWU3_BURPL</name>
<dbReference type="Gene3D" id="3.40.30.10">
    <property type="entry name" value="Glutaredoxin"/>
    <property type="match status" value="1"/>
</dbReference>
<dbReference type="SUPFAM" id="SSF52833">
    <property type="entry name" value="Thioredoxin-like"/>
    <property type="match status" value="1"/>
</dbReference>
<dbReference type="AlphaFoldDB" id="A0A0B6RWU3"/>
<dbReference type="HOGENOM" id="CLU_125054_1_0_4"/>
<dbReference type="RefSeq" id="WP_042624231.1">
    <property type="nucleotide sequence ID" value="NZ_BSTO01000036.1"/>
</dbReference>
<dbReference type="PANTHER" id="PTHR33558:SF1">
    <property type="entry name" value="GLUTAREDOXIN-LIKE PROTEIN C5ORF63 HOMOLOG"/>
    <property type="match status" value="1"/>
</dbReference>
<dbReference type="Proteomes" id="UP000031838">
    <property type="component" value="Chromosome 1"/>
</dbReference>
<sequence>MALTLYGRGWCHLCDEMRAALAPLATEFGVAVDYLDIDADPALVARYDEDVPVLLLDGVELCRHRLDPRCVRTALERRAAAC</sequence>
<protein>
    <submittedName>
        <fullName evidence="1">Putative glutaredoxin 2</fullName>
    </submittedName>
</protein>
<keyword evidence="2" id="KW-1185">Reference proteome</keyword>
<dbReference type="InterPro" id="IPR052565">
    <property type="entry name" value="Glutaredoxin-like_YDR286C"/>
</dbReference>
<evidence type="ECO:0000313" key="1">
    <source>
        <dbReference type="EMBL" id="AJK45525.1"/>
    </source>
</evidence>
<reference evidence="1 2" key="2">
    <citation type="journal article" date="2016" name="Appl. Microbiol. Biotechnol.">
        <title>Mutations improving production and secretion of extracellular lipase by Burkholderia glumae PG1.</title>
        <authorList>
            <person name="Knapp A."/>
            <person name="Voget S."/>
            <person name="Gao R."/>
            <person name="Zaburannyi N."/>
            <person name="Krysciak D."/>
            <person name="Breuer M."/>
            <person name="Hauer B."/>
            <person name="Streit W.R."/>
            <person name="Muller R."/>
            <person name="Daniel R."/>
            <person name="Jaeger K.E."/>
        </authorList>
    </citation>
    <scope>NUCLEOTIDE SEQUENCE [LARGE SCALE GENOMIC DNA]</scope>
    <source>
        <strain evidence="1 2">PG1</strain>
    </source>
</reference>
<dbReference type="Pfam" id="PF05768">
    <property type="entry name" value="Glrx-like"/>
    <property type="match status" value="1"/>
</dbReference>
<organism evidence="1 2">
    <name type="scientific">Burkholderia plantarii</name>
    <dbReference type="NCBI Taxonomy" id="41899"/>
    <lineage>
        <taxon>Bacteria</taxon>
        <taxon>Pseudomonadati</taxon>
        <taxon>Pseudomonadota</taxon>
        <taxon>Betaproteobacteria</taxon>
        <taxon>Burkholderiales</taxon>
        <taxon>Burkholderiaceae</taxon>
        <taxon>Burkholderia</taxon>
    </lineage>
</organism>
<reference evidence="2" key="1">
    <citation type="submission" date="2011-03" db="EMBL/GenBank/DDBJ databases">
        <authorList>
            <person name="Voget S."/>
            <person name="Streit W.R."/>
            <person name="Jaeger K.E."/>
            <person name="Daniel R."/>
        </authorList>
    </citation>
    <scope>NUCLEOTIDE SEQUENCE [LARGE SCALE GENOMIC DNA]</scope>
    <source>
        <strain evidence="2">PG1</strain>
    </source>
</reference>
<accession>A0A0B6RWU3</accession>
<dbReference type="PANTHER" id="PTHR33558">
    <property type="entry name" value="GLUTAREDOXIN-LIKE PROTEIN C5ORF63 HOMOLOG"/>
    <property type="match status" value="1"/>
</dbReference>
<dbReference type="EMBL" id="CP002580">
    <property type="protein sequence ID" value="AJK45525.1"/>
    <property type="molecule type" value="Genomic_DNA"/>
</dbReference>
<evidence type="ECO:0000313" key="2">
    <source>
        <dbReference type="Proteomes" id="UP000031838"/>
    </source>
</evidence>
<dbReference type="KEGG" id="bpla:bpln_1g09560"/>
<dbReference type="InterPro" id="IPR036249">
    <property type="entry name" value="Thioredoxin-like_sf"/>
</dbReference>
<dbReference type="OrthoDB" id="8779161at2"/>
<gene>
    <name evidence="1" type="ORF">BGL_1c09980</name>
</gene>
<dbReference type="KEGG" id="bgp:BGL_1c09980"/>